<keyword evidence="1" id="KW-0812">Transmembrane</keyword>
<protein>
    <submittedName>
        <fullName evidence="2">Uncharacterized protein</fullName>
    </submittedName>
</protein>
<feature type="transmembrane region" description="Helical" evidence="1">
    <location>
        <begin position="226"/>
        <end position="247"/>
    </location>
</feature>
<reference evidence="2 3" key="1">
    <citation type="submission" date="2021-01" db="EMBL/GenBank/DDBJ databases">
        <title>Whole genome shotgun sequence of Actinoplanes palleronii NBRC 14916.</title>
        <authorList>
            <person name="Komaki H."/>
            <person name="Tamura T."/>
        </authorList>
    </citation>
    <scope>NUCLEOTIDE SEQUENCE [LARGE SCALE GENOMIC DNA]</scope>
    <source>
        <strain evidence="2 3">NBRC 14916</strain>
    </source>
</reference>
<proteinExistence type="predicted"/>
<evidence type="ECO:0000256" key="1">
    <source>
        <dbReference type="SAM" id="Phobius"/>
    </source>
</evidence>
<evidence type="ECO:0000313" key="2">
    <source>
        <dbReference type="EMBL" id="GIE68259.1"/>
    </source>
</evidence>
<organism evidence="2 3">
    <name type="scientific">Actinoplanes palleronii</name>
    <dbReference type="NCBI Taxonomy" id="113570"/>
    <lineage>
        <taxon>Bacteria</taxon>
        <taxon>Bacillati</taxon>
        <taxon>Actinomycetota</taxon>
        <taxon>Actinomycetes</taxon>
        <taxon>Micromonosporales</taxon>
        <taxon>Micromonosporaceae</taxon>
        <taxon>Actinoplanes</taxon>
    </lineage>
</organism>
<keyword evidence="1" id="KW-0472">Membrane</keyword>
<keyword evidence="1" id="KW-1133">Transmembrane helix</keyword>
<dbReference type="EMBL" id="BOMS01000057">
    <property type="protein sequence ID" value="GIE68259.1"/>
    <property type="molecule type" value="Genomic_DNA"/>
</dbReference>
<sequence length="259" mass="27153">MIGLLLVAGAALGTAFVLAPAALLEPAFGAYNNDATRQDALGRALVEYWRSGTTAFPADLTTLVDYWFQWHAIKVVISTASVVVFALLATALWRRYLRVRPWYAVVATAATVSTVLATGVLLLNIQATAVPLVALLPLLPGRTTDGQLAQTVSEMRDGLAASASPHAGSPALTALLGEVERYHWVTVAVAATLMVAAALASVHVWKRRAGGDLSARVRFMHSTLGVITALTACLLLLMAVASALSALDPATWLLGVIGS</sequence>
<feature type="transmembrane region" description="Helical" evidence="1">
    <location>
        <begin position="72"/>
        <end position="93"/>
    </location>
</feature>
<gene>
    <name evidence="2" type="ORF">Apa02nite_043670</name>
</gene>
<comment type="caution">
    <text evidence="2">The sequence shown here is derived from an EMBL/GenBank/DDBJ whole genome shotgun (WGS) entry which is preliminary data.</text>
</comment>
<keyword evidence="3" id="KW-1185">Reference proteome</keyword>
<accession>A0ABQ4BC46</accession>
<dbReference type="Proteomes" id="UP000624709">
    <property type="component" value="Unassembled WGS sequence"/>
</dbReference>
<feature type="transmembrane region" description="Helical" evidence="1">
    <location>
        <begin position="102"/>
        <end position="125"/>
    </location>
</feature>
<name>A0ABQ4BC46_9ACTN</name>
<evidence type="ECO:0000313" key="3">
    <source>
        <dbReference type="Proteomes" id="UP000624709"/>
    </source>
</evidence>
<feature type="transmembrane region" description="Helical" evidence="1">
    <location>
        <begin position="182"/>
        <end position="205"/>
    </location>
</feature>